<comment type="caution">
    <text evidence="6">The sequence shown here is derived from an EMBL/GenBank/DDBJ whole genome shotgun (WGS) entry which is preliminary data.</text>
</comment>
<dbReference type="Proteomes" id="UP001417504">
    <property type="component" value="Unassembled WGS sequence"/>
</dbReference>
<proteinExistence type="predicted"/>
<keyword evidence="7" id="KW-1185">Reference proteome</keyword>
<dbReference type="Pfam" id="PF05678">
    <property type="entry name" value="VQ"/>
    <property type="match status" value="1"/>
</dbReference>
<evidence type="ECO:0000259" key="5">
    <source>
        <dbReference type="Pfam" id="PF05678"/>
    </source>
</evidence>
<dbReference type="EMBL" id="JBBNAE010000004">
    <property type="protein sequence ID" value="KAK9130299.1"/>
    <property type="molecule type" value="Genomic_DNA"/>
</dbReference>
<gene>
    <name evidence="6" type="ORF">Sjap_010786</name>
</gene>
<name>A0AAP0P4W2_9MAGN</name>
<reference evidence="6 7" key="1">
    <citation type="submission" date="2024-01" db="EMBL/GenBank/DDBJ databases">
        <title>Genome assemblies of Stephania.</title>
        <authorList>
            <person name="Yang L."/>
        </authorList>
    </citation>
    <scope>NUCLEOTIDE SEQUENCE [LARGE SCALE GENOMIC DNA]</scope>
    <source>
        <strain evidence="6">QJT</strain>
        <tissue evidence="6">Leaf</tissue>
    </source>
</reference>
<evidence type="ECO:0000313" key="6">
    <source>
        <dbReference type="EMBL" id="KAK9130299.1"/>
    </source>
</evidence>
<comment type="subcellular location">
    <subcellularLocation>
        <location evidence="1">Nucleus</location>
    </subcellularLocation>
</comment>
<dbReference type="InterPro" id="IPR008889">
    <property type="entry name" value="VQ"/>
</dbReference>
<dbReference type="GO" id="GO:0005634">
    <property type="term" value="C:nucleus"/>
    <property type="evidence" value="ECO:0007669"/>
    <property type="project" value="UniProtKB-SubCell"/>
</dbReference>
<evidence type="ECO:0000256" key="3">
    <source>
        <dbReference type="ARBA" id="ARBA00023242"/>
    </source>
</evidence>
<keyword evidence="2" id="KW-0597">Phosphoprotein</keyword>
<evidence type="ECO:0000313" key="7">
    <source>
        <dbReference type="Proteomes" id="UP001417504"/>
    </source>
</evidence>
<sequence length="161" mass="17301">MEKQQIQTPNSHSLINSIPSTTFVQADAHAFRDLVQRLTGADENSPARPLSAGASDRGGVAVGPRRSASFKRINKLEITKFGLRKAPPSSPSPVTPLASESVFSSAAAAAEEEERVIAEKGFYLHPSPKGAEPPQLLPLFPLTSPKQEQRLLLQPISPRDA</sequence>
<dbReference type="PANTHER" id="PTHR33402">
    <property type="entry name" value="VQ MOTIF-CONTAINING PROTEIN 11-LIKE"/>
    <property type="match status" value="1"/>
</dbReference>
<dbReference type="PANTHER" id="PTHR33402:SF19">
    <property type="entry name" value="VQ MOTIF-CONTAINING PROTEIN 11"/>
    <property type="match status" value="1"/>
</dbReference>
<protein>
    <recommendedName>
        <fullName evidence="5">VQ domain-containing protein</fullName>
    </recommendedName>
</protein>
<evidence type="ECO:0000256" key="2">
    <source>
        <dbReference type="ARBA" id="ARBA00022553"/>
    </source>
</evidence>
<feature type="domain" description="VQ" evidence="5">
    <location>
        <begin position="18"/>
        <end position="45"/>
    </location>
</feature>
<dbReference type="AlphaFoldDB" id="A0AAP0P4W2"/>
<feature type="region of interest" description="Disordered" evidence="4">
    <location>
        <begin position="40"/>
        <end position="66"/>
    </location>
</feature>
<organism evidence="6 7">
    <name type="scientific">Stephania japonica</name>
    <dbReference type="NCBI Taxonomy" id="461633"/>
    <lineage>
        <taxon>Eukaryota</taxon>
        <taxon>Viridiplantae</taxon>
        <taxon>Streptophyta</taxon>
        <taxon>Embryophyta</taxon>
        <taxon>Tracheophyta</taxon>
        <taxon>Spermatophyta</taxon>
        <taxon>Magnoliopsida</taxon>
        <taxon>Ranunculales</taxon>
        <taxon>Menispermaceae</taxon>
        <taxon>Menispermoideae</taxon>
        <taxon>Cissampelideae</taxon>
        <taxon>Stephania</taxon>
    </lineage>
</organism>
<evidence type="ECO:0000256" key="1">
    <source>
        <dbReference type="ARBA" id="ARBA00004123"/>
    </source>
</evidence>
<keyword evidence="3" id="KW-0539">Nucleus</keyword>
<dbReference type="InterPro" id="IPR039611">
    <property type="entry name" value="VQ_4/11/13/19/31/33"/>
</dbReference>
<evidence type="ECO:0000256" key="4">
    <source>
        <dbReference type="SAM" id="MobiDB-lite"/>
    </source>
</evidence>
<accession>A0AAP0P4W2</accession>